<name>A0ABY2QLM1_9SPHN</name>
<dbReference type="SUPFAM" id="SSF52833">
    <property type="entry name" value="Thioredoxin-like"/>
    <property type="match status" value="1"/>
</dbReference>
<dbReference type="RefSeq" id="WP_136451242.1">
    <property type="nucleotide sequence ID" value="NZ_SSTI01000004.1"/>
</dbReference>
<reference evidence="2 3" key="1">
    <citation type="submission" date="2019-04" db="EMBL/GenBank/DDBJ databases">
        <title>Microbes associate with the intestines of laboratory mice.</title>
        <authorList>
            <person name="Navarre W."/>
            <person name="Wong E."/>
            <person name="Huang K.C."/>
            <person name="Tropini C."/>
            <person name="Ng K."/>
            <person name="Yu B."/>
        </authorList>
    </citation>
    <scope>NUCLEOTIDE SEQUENCE [LARGE SCALE GENOMIC DNA]</scope>
    <source>
        <strain evidence="2 3">NM83_B4-11</strain>
    </source>
</reference>
<organism evidence="2 3">
    <name type="scientific">Sphingomonas olei</name>
    <dbReference type="NCBI Taxonomy" id="1886787"/>
    <lineage>
        <taxon>Bacteria</taxon>
        <taxon>Pseudomonadati</taxon>
        <taxon>Pseudomonadota</taxon>
        <taxon>Alphaproteobacteria</taxon>
        <taxon>Sphingomonadales</taxon>
        <taxon>Sphingomonadaceae</taxon>
        <taxon>Sphingomonas</taxon>
    </lineage>
</organism>
<dbReference type="PANTHER" id="PTHR13887">
    <property type="entry name" value="GLUTATHIONE S-TRANSFERASE KAPPA"/>
    <property type="match status" value="1"/>
</dbReference>
<dbReference type="Proteomes" id="UP000308038">
    <property type="component" value="Unassembled WGS sequence"/>
</dbReference>
<dbReference type="Gene3D" id="3.40.30.10">
    <property type="entry name" value="Glutaredoxin"/>
    <property type="match status" value="1"/>
</dbReference>
<accession>A0ABY2QLM1</accession>
<dbReference type="InterPro" id="IPR036249">
    <property type="entry name" value="Thioredoxin-like_sf"/>
</dbReference>
<feature type="domain" description="DSBA-like thioredoxin" evidence="1">
    <location>
        <begin position="8"/>
        <end position="208"/>
    </location>
</feature>
<proteinExistence type="predicted"/>
<protein>
    <submittedName>
        <fullName evidence="2">DsbA family oxidoreductase</fullName>
    </submittedName>
</protein>
<gene>
    <name evidence="2" type="ORF">E5988_07330</name>
</gene>
<dbReference type="InterPro" id="IPR001853">
    <property type="entry name" value="DSBA-like_thioredoxin_dom"/>
</dbReference>
<dbReference type="EMBL" id="SSTI01000004">
    <property type="protein sequence ID" value="THG40617.1"/>
    <property type="molecule type" value="Genomic_DNA"/>
</dbReference>
<dbReference type="PANTHER" id="PTHR13887:SF41">
    <property type="entry name" value="THIOREDOXIN SUPERFAMILY PROTEIN"/>
    <property type="match status" value="1"/>
</dbReference>
<dbReference type="Pfam" id="PF01323">
    <property type="entry name" value="DSBA"/>
    <property type="match status" value="1"/>
</dbReference>
<evidence type="ECO:0000313" key="2">
    <source>
        <dbReference type="EMBL" id="THG40617.1"/>
    </source>
</evidence>
<sequence>MSGRTLRIDFVSDVVCPWCLIGLANLERALAYLGDEVPVDLVFHPLQLNPGLPPEGELAADNIARKYGITPDQARSRGGGVRAAADAAGVSMAGRPDRLYDTFDAHRLLHWAGREGRQLALKHALLRAYFEHGRVISDHQVLADAAADAGLDRDTALQILARGDFAAEVADDEIEWRSEGIASVPTMVIDREFVINGAQEPDRLERALRKLAAR</sequence>
<keyword evidence="3" id="KW-1185">Reference proteome</keyword>
<comment type="caution">
    <text evidence="2">The sequence shown here is derived from an EMBL/GenBank/DDBJ whole genome shotgun (WGS) entry which is preliminary data.</text>
</comment>
<evidence type="ECO:0000313" key="3">
    <source>
        <dbReference type="Proteomes" id="UP000308038"/>
    </source>
</evidence>
<evidence type="ECO:0000259" key="1">
    <source>
        <dbReference type="Pfam" id="PF01323"/>
    </source>
</evidence>
<dbReference type="CDD" id="cd03024">
    <property type="entry name" value="DsbA_FrnE"/>
    <property type="match status" value="1"/>
</dbReference>